<protein>
    <submittedName>
        <fullName evidence="1">Uncharacterized protein</fullName>
    </submittedName>
</protein>
<sequence length="101" mass="12729">MDNMYLKNVHITSFFHNYFVNNENINDTLKDTFLQYCDKYNQHNEHHKYIQQDNHVHKEKNYFVHNNHPNTFLKTYEYIREWYVINNDYTISYISKDKWKQ</sequence>
<dbReference type="PANTHER" id="PTHR48209">
    <property type="entry name" value="AGL056WP"/>
    <property type="match status" value="1"/>
</dbReference>
<accession>W7FUT2</accession>
<dbReference type="AlphaFoldDB" id="W7FUT2"/>
<dbReference type="PANTHER" id="PTHR48209:SF3">
    <property type="entry name" value="SYNDECAN_NEUREXIN DOMAIN-CONTAINING PROTEIN"/>
    <property type="match status" value="1"/>
</dbReference>
<proteinExistence type="predicted"/>
<name>W7FUT2_PLAFA</name>
<evidence type="ECO:0000313" key="1">
    <source>
        <dbReference type="EMBL" id="EUT85571.1"/>
    </source>
</evidence>
<gene>
    <name evidence="1" type="ORF">PFAG_02932</name>
</gene>
<dbReference type="EMBL" id="KE123496">
    <property type="protein sequence ID" value="EUT85571.1"/>
    <property type="molecule type" value="Genomic_DNA"/>
</dbReference>
<reference evidence="1" key="1">
    <citation type="submission" date="2013-02" db="EMBL/GenBank/DDBJ databases">
        <title>The Genome Sequence of Plasmodium falciparum Santa Lucia.</title>
        <authorList>
            <consortium name="The Broad Institute Genome Sequencing Platform"/>
            <consortium name="The Broad Institute Genome Sequencing Center for Infectious Disease"/>
            <person name="Neafsey D."/>
            <person name="Cheeseman I."/>
            <person name="Volkman S."/>
            <person name="Adams J."/>
            <person name="Walker B."/>
            <person name="Young S.K."/>
            <person name="Zeng Q."/>
            <person name="Gargeya S."/>
            <person name="Fitzgerald M."/>
            <person name="Haas B."/>
            <person name="Abouelleil A."/>
            <person name="Alvarado L."/>
            <person name="Arachchi H.M."/>
            <person name="Berlin A.M."/>
            <person name="Chapman S.B."/>
            <person name="Dewar J."/>
            <person name="Goldberg J."/>
            <person name="Griggs A."/>
            <person name="Gujja S."/>
            <person name="Hansen M."/>
            <person name="Howarth C."/>
            <person name="Imamovic A."/>
            <person name="Larimer J."/>
            <person name="McCowan C."/>
            <person name="Murphy C."/>
            <person name="Neiman D."/>
            <person name="Pearson M."/>
            <person name="Priest M."/>
            <person name="Roberts A."/>
            <person name="Saif S."/>
            <person name="Shea T."/>
            <person name="Sisk P."/>
            <person name="Sykes S."/>
            <person name="Wortman J."/>
            <person name="Nusbaum C."/>
            <person name="Birren B."/>
        </authorList>
    </citation>
    <scope>NUCLEOTIDE SEQUENCE [LARGE SCALE GENOMIC DNA]</scope>
    <source>
        <strain evidence="1">Santa Lucia</strain>
    </source>
</reference>
<dbReference type="Proteomes" id="UP000030666">
    <property type="component" value="Unassembled WGS sequence"/>
</dbReference>
<organism evidence="1">
    <name type="scientific">Plasmodium falciparum Santa Lucia</name>
    <dbReference type="NCBI Taxonomy" id="478859"/>
    <lineage>
        <taxon>Eukaryota</taxon>
        <taxon>Sar</taxon>
        <taxon>Alveolata</taxon>
        <taxon>Apicomplexa</taxon>
        <taxon>Aconoidasida</taxon>
        <taxon>Haemosporida</taxon>
        <taxon>Plasmodiidae</taxon>
        <taxon>Plasmodium</taxon>
        <taxon>Plasmodium (Laverania)</taxon>
    </lineage>
</organism>